<dbReference type="InterPro" id="IPR012967">
    <property type="entry name" value="COMT_dimerisation"/>
</dbReference>
<reference evidence="8" key="2">
    <citation type="submission" date="2013-12" db="EMBL/GenBank/DDBJ databases">
        <authorList>
            <person name="Yu Y."/>
            <person name="Lee S."/>
            <person name="de Baynast K."/>
            <person name="Wissotski M."/>
            <person name="Liu L."/>
            <person name="Talag J."/>
            <person name="Goicoechea J."/>
            <person name="Angelova A."/>
            <person name="Jetty R."/>
            <person name="Kudrna D."/>
            <person name="Golser W."/>
            <person name="Rivera L."/>
            <person name="Zhang J."/>
            <person name="Wing R."/>
        </authorList>
    </citation>
    <scope>NUCLEOTIDE SEQUENCE</scope>
</reference>
<protein>
    <recommendedName>
        <fullName evidence="9">O-methyltransferase domain-containing protein</fullName>
    </recommendedName>
</protein>
<dbReference type="InterPro" id="IPR016461">
    <property type="entry name" value="COMT-like"/>
</dbReference>
<evidence type="ECO:0000256" key="1">
    <source>
        <dbReference type="ARBA" id="ARBA00022603"/>
    </source>
</evidence>
<dbReference type="STRING" id="77586.A0A0D9X5D3"/>
<dbReference type="Pfam" id="PF08100">
    <property type="entry name" value="Dimerisation"/>
    <property type="match status" value="1"/>
</dbReference>
<dbReference type="InterPro" id="IPR001077">
    <property type="entry name" value="COMT_C"/>
</dbReference>
<dbReference type="InterPro" id="IPR036388">
    <property type="entry name" value="WH-like_DNA-bd_sf"/>
</dbReference>
<dbReference type="EnsemblPlants" id="LPERR08G05560.1">
    <property type="protein sequence ID" value="LPERR08G05560.1"/>
    <property type="gene ID" value="LPERR08G05560"/>
</dbReference>
<name>A0A0D9X5D3_9ORYZ</name>
<dbReference type="InterPro" id="IPR029063">
    <property type="entry name" value="SAM-dependent_MTases_sf"/>
</dbReference>
<dbReference type="InterPro" id="IPR036390">
    <property type="entry name" value="WH_DNA-bd_sf"/>
</dbReference>
<dbReference type="GO" id="GO:0032259">
    <property type="term" value="P:methylation"/>
    <property type="evidence" value="ECO:0007669"/>
    <property type="project" value="UniProtKB-KW"/>
</dbReference>
<keyword evidence="3" id="KW-0949">S-adenosyl-L-methionine</keyword>
<sequence>MSSTEQESSTQTMLQGHIELHNHLYGYLKSMALRCAVDLGIPTAIQRRGGAATISDLIADTMIHPAKLPHLRRLMRLLSVSGIFSAHEPSLANEADDSAGDIVYKLTPVSRLLVVDRDPCNMTSLVHLVVQPAMLTTFFSLDAYFRDENTSSTGLFEMAHGVTPWEMTKTDSTCNKALNDACVADSIFLMEIALKEGGDIFRGLSSLVDVGGGHGGAAMAIAKAFPHIKCTVLDLPHVISQAPTDGTVCFVAGDMFENIPPADAVLLKHVLHCWGVDDCIKILRQCKKAIPARGDGGKVILINPVVGYGVPQDNDVIKETQVLADMHIMAIGGSEREEHEWKYIFLEAGFSGYQIMPILGLMSIIEVYP</sequence>
<dbReference type="SUPFAM" id="SSF53335">
    <property type="entry name" value="S-adenosyl-L-methionine-dependent methyltransferases"/>
    <property type="match status" value="1"/>
</dbReference>
<dbReference type="FunFam" id="1.10.10.10:FF:000292">
    <property type="entry name" value="O-methyltransferase ZRP4"/>
    <property type="match status" value="1"/>
</dbReference>
<feature type="domain" description="O-methyltransferase C-terminal" evidence="5">
    <location>
        <begin position="141"/>
        <end position="351"/>
    </location>
</feature>
<evidence type="ECO:0000256" key="4">
    <source>
        <dbReference type="PIRSR" id="PIRSR005739-1"/>
    </source>
</evidence>
<keyword evidence="8" id="KW-1185">Reference proteome</keyword>
<dbReference type="HOGENOM" id="CLU_005533_7_0_1"/>
<evidence type="ECO:0000256" key="2">
    <source>
        <dbReference type="ARBA" id="ARBA00022679"/>
    </source>
</evidence>
<evidence type="ECO:0000256" key="3">
    <source>
        <dbReference type="ARBA" id="ARBA00022691"/>
    </source>
</evidence>
<dbReference type="Gene3D" id="1.10.10.10">
    <property type="entry name" value="Winged helix-like DNA-binding domain superfamily/Winged helix DNA-binding domain"/>
    <property type="match status" value="1"/>
</dbReference>
<accession>A0A0D9X5D3</accession>
<dbReference type="SUPFAM" id="SSF46785">
    <property type="entry name" value="Winged helix' DNA-binding domain"/>
    <property type="match status" value="1"/>
</dbReference>
<proteinExistence type="predicted"/>
<evidence type="ECO:0008006" key="9">
    <source>
        <dbReference type="Google" id="ProtNLM"/>
    </source>
</evidence>
<keyword evidence="2" id="KW-0808">Transferase</keyword>
<dbReference type="GO" id="GO:0008171">
    <property type="term" value="F:O-methyltransferase activity"/>
    <property type="evidence" value="ECO:0007669"/>
    <property type="project" value="InterPro"/>
</dbReference>
<feature type="active site" description="Proton acceptor" evidence="4">
    <location>
        <position position="272"/>
    </location>
</feature>
<dbReference type="PROSITE" id="PS51683">
    <property type="entry name" value="SAM_OMT_II"/>
    <property type="match status" value="1"/>
</dbReference>
<dbReference type="PIRSF" id="PIRSF005739">
    <property type="entry name" value="O-mtase"/>
    <property type="match status" value="1"/>
</dbReference>
<dbReference type="Pfam" id="PF00891">
    <property type="entry name" value="Methyltransf_2"/>
    <property type="match status" value="1"/>
</dbReference>
<organism evidence="7 8">
    <name type="scientific">Leersia perrieri</name>
    <dbReference type="NCBI Taxonomy" id="77586"/>
    <lineage>
        <taxon>Eukaryota</taxon>
        <taxon>Viridiplantae</taxon>
        <taxon>Streptophyta</taxon>
        <taxon>Embryophyta</taxon>
        <taxon>Tracheophyta</taxon>
        <taxon>Spermatophyta</taxon>
        <taxon>Magnoliopsida</taxon>
        <taxon>Liliopsida</taxon>
        <taxon>Poales</taxon>
        <taxon>Poaceae</taxon>
        <taxon>BOP clade</taxon>
        <taxon>Oryzoideae</taxon>
        <taxon>Oryzeae</taxon>
        <taxon>Oryzinae</taxon>
        <taxon>Leersia</taxon>
    </lineage>
</organism>
<dbReference type="eggNOG" id="KOG3178">
    <property type="taxonomic scope" value="Eukaryota"/>
</dbReference>
<reference evidence="7" key="3">
    <citation type="submission" date="2015-04" db="UniProtKB">
        <authorList>
            <consortium name="EnsemblPlants"/>
        </authorList>
    </citation>
    <scope>IDENTIFICATION</scope>
</reference>
<dbReference type="Gramene" id="LPERR08G05560.1">
    <property type="protein sequence ID" value="LPERR08G05560.1"/>
    <property type="gene ID" value="LPERR08G05560"/>
</dbReference>
<reference evidence="7 8" key="1">
    <citation type="submission" date="2012-08" db="EMBL/GenBank/DDBJ databases">
        <title>Oryza genome evolution.</title>
        <authorList>
            <person name="Wing R.A."/>
        </authorList>
    </citation>
    <scope>NUCLEOTIDE SEQUENCE</scope>
</reference>
<dbReference type="AlphaFoldDB" id="A0A0D9X5D3"/>
<dbReference type="PANTHER" id="PTHR11746">
    <property type="entry name" value="O-METHYLTRANSFERASE"/>
    <property type="match status" value="1"/>
</dbReference>
<feature type="domain" description="O-methyltransferase dimerisation" evidence="6">
    <location>
        <begin position="22"/>
        <end position="115"/>
    </location>
</feature>
<dbReference type="Gene3D" id="3.40.50.150">
    <property type="entry name" value="Vaccinia Virus protein VP39"/>
    <property type="match status" value="1"/>
</dbReference>
<dbReference type="FunFam" id="3.40.50.150:FF:000206">
    <property type="entry name" value="O-methyltransferase ZRP4"/>
    <property type="match status" value="1"/>
</dbReference>
<dbReference type="GO" id="GO:0046983">
    <property type="term" value="F:protein dimerization activity"/>
    <property type="evidence" value="ECO:0007669"/>
    <property type="project" value="InterPro"/>
</dbReference>
<dbReference type="Proteomes" id="UP000032180">
    <property type="component" value="Chromosome 8"/>
</dbReference>
<evidence type="ECO:0000259" key="5">
    <source>
        <dbReference type="Pfam" id="PF00891"/>
    </source>
</evidence>
<evidence type="ECO:0000259" key="6">
    <source>
        <dbReference type="Pfam" id="PF08100"/>
    </source>
</evidence>
<keyword evidence="1" id="KW-0489">Methyltransferase</keyword>
<evidence type="ECO:0000313" key="8">
    <source>
        <dbReference type="Proteomes" id="UP000032180"/>
    </source>
</evidence>
<evidence type="ECO:0000313" key="7">
    <source>
        <dbReference type="EnsemblPlants" id="LPERR08G05560.1"/>
    </source>
</evidence>